<reference evidence="1 2" key="1">
    <citation type="submission" date="2017-03" db="EMBL/GenBank/DDBJ databases">
        <title>Genome analysis of strain PAMC 26510.</title>
        <authorList>
            <person name="Oh H.-M."/>
            <person name="Yang J.-A."/>
        </authorList>
    </citation>
    <scope>NUCLEOTIDE SEQUENCE [LARGE SCALE GENOMIC DNA]</scope>
    <source>
        <strain evidence="1 2">PAMC 26510</strain>
    </source>
</reference>
<comment type="caution">
    <text evidence="1">The sequence shown here is derived from an EMBL/GenBank/DDBJ whole genome shotgun (WGS) entry which is preliminary data.</text>
</comment>
<organism evidence="1 2">
    <name type="scientific">Caballeronia sordidicola</name>
    <name type="common">Burkholderia sordidicola</name>
    <dbReference type="NCBI Taxonomy" id="196367"/>
    <lineage>
        <taxon>Bacteria</taxon>
        <taxon>Pseudomonadati</taxon>
        <taxon>Pseudomonadota</taxon>
        <taxon>Betaproteobacteria</taxon>
        <taxon>Burkholderiales</taxon>
        <taxon>Burkholderiaceae</taxon>
        <taxon>Caballeronia</taxon>
    </lineage>
</organism>
<dbReference type="EMBL" id="NBTY01000100">
    <property type="protein sequence ID" value="OTP73358.1"/>
    <property type="molecule type" value="Genomic_DNA"/>
</dbReference>
<evidence type="ECO:0000313" key="2">
    <source>
        <dbReference type="Proteomes" id="UP000194546"/>
    </source>
</evidence>
<dbReference type="Proteomes" id="UP000194546">
    <property type="component" value="Unassembled WGS sequence"/>
</dbReference>
<dbReference type="AlphaFoldDB" id="A0A242MPV3"/>
<accession>A0A242MPV3</accession>
<proteinExistence type="predicted"/>
<gene>
    <name evidence="1" type="ORF">PAMC26510_18975</name>
</gene>
<protein>
    <submittedName>
        <fullName evidence="1">Uncharacterized protein</fullName>
    </submittedName>
</protein>
<sequence>MSFIPFRQILCDTKSRVLPFYRLKKPIHLQAVCSPAVMLGSIADYIDLSIEKP</sequence>
<name>A0A242MPV3_CABSO</name>
<evidence type="ECO:0000313" key="1">
    <source>
        <dbReference type="EMBL" id="OTP73358.1"/>
    </source>
</evidence>